<dbReference type="Proteomes" id="UP000231451">
    <property type="component" value="Unassembled WGS sequence"/>
</dbReference>
<keyword evidence="2" id="KW-1133">Transmembrane helix</keyword>
<sequence length="409" mass="43090">MSEIRHGSGPKRRRRHAAPKGGPARSVDQSVPVRSAGSSRAADSVRPNDPINQSNSIGQADPINQAGPINQSTSVNQSGPANPIGPTTPPDPPRRRRRQCDSLLPAVPNGRLSMRGMVRSEAVKLAGLKSTYWLLGLTMILLPAGSALAAWARNLMASVQNSSQNPNPDPVPIVPATDLWACVGGFIGTVALISAIFGVLAITAEYSTKSIQSTLTASPDRVRLLAAKSWVTGVFVFAATLVGLLISWALVTIMAGQWQWRVTPLAGNQRHLPWVVMLGGPLVLMLIARMALGIGAIIRSTVGAVLTLIGLLTILPTAASLFVAVANQRWLSVLVDLLPSSAIGTFMQAGASDTVAGTDGSAVGSVDGSAVGSAVLWSPNWWQSLLVLIVWWLVADAIGTLIFRRTDIR</sequence>
<dbReference type="EMBL" id="PEBK01000004">
    <property type="protein sequence ID" value="PJM75438.1"/>
    <property type="molecule type" value="Genomic_DNA"/>
</dbReference>
<feature type="region of interest" description="Disordered" evidence="1">
    <location>
        <begin position="1"/>
        <end position="98"/>
    </location>
</feature>
<evidence type="ECO:0000313" key="4">
    <source>
        <dbReference type="Proteomes" id="UP000231451"/>
    </source>
</evidence>
<feature type="transmembrane region" description="Helical" evidence="2">
    <location>
        <begin position="178"/>
        <end position="204"/>
    </location>
</feature>
<reference evidence="3 4" key="1">
    <citation type="submission" date="2017-10" db="EMBL/GenBank/DDBJ databases">
        <title>Draft genome sequences of strains TRE 1, TRE 9, TRE H and TRI 7, isolated from tamarins, belonging to four potential novel Bifidobacterium species.</title>
        <authorList>
            <person name="Mattarelli P."/>
            <person name="Modesto M."/>
            <person name="Puglisi E."/>
            <person name="Morelli L."/>
            <person name="Spezio C."/>
            <person name="Bonetti A."/>
            <person name="Sandri C."/>
        </authorList>
    </citation>
    <scope>NUCLEOTIDE SEQUENCE [LARGE SCALE GENOMIC DNA]</scope>
    <source>
        <strain evidence="4">TRI7</strain>
    </source>
</reference>
<feature type="compositionally biased region" description="Polar residues" evidence="1">
    <location>
        <begin position="67"/>
        <end position="80"/>
    </location>
</feature>
<accession>A0A2M9HF54</accession>
<dbReference type="OrthoDB" id="3231291at2"/>
<dbReference type="Pfam" id="PF12679">
    <property type="entry name" value="ABC2_membrane_2"/>
    <property type="match status" value="1"/>
</dbReference>
<comment type="caution">
    <text evidence="3">The sequence shown here is derived from an EMBL/GenBank/DDBJ whole genome shotgun (WGS) entry which is preliminary data.</text>
</comment>
<gene>
    <name evidence="3" type="ORF">CSQ87_05385</name>
</gene>
<dbReference type="AlphaFoldDB" id="A0A2M9HF54"/>
<proteinExistence type="predicted"/>
<feature type="transmembrane region" description="Helical" evidence="2">
    <location>
        <begin position="381"/>
        <end position="403"/>
    </location>
</feature>
<organism evidence="3 4">
    <name type="scientific">Bifidobacterium simiarum</name>
    <dbReference type="NCBI Taxonomy" id="2045441"/>
    <lineage>
        <taxon>Bacteria</taxon>
        <taxon>Bacillati</taxon>
        <taxon>Actinomycetota</taxon>
        <taxon>Actinomycetes</taxon>
        <taxon>Bifidobacteriales</taxon>
        <taxon>Bifidobacteriaceae</taxon>
        <taxon>Bifidobacterium</taxon>
    </lineage>
</organism>
<keyword evidence="4" id="KW-1185">Reference proteome</keyword>
<keyword evidence="2" id="KW-0472">Membrane</keyword>
<feature type="transmembrane region" description="Helical" evidence="2">
    <location>
        <begin position="225"/>
        <end position="251"/>
    </location>
</feature>
<evidence type="ECO:0000256" key="1">
    <source>
        <dbReference type="SAM" id="MobiDB-lite"/>
    </source>
</evidence>
<keyword evidence="2" id="KW-0812">Transmembrane</keyword>
<evidence type="ECO:0000313" key="3">
    <source>
        <dbReference type="EMBL" id="PJM75438.1"/>
    </source>
</evidence>
<feature type="transmembrane region" description="Helical" evidence="2">
    <location>
        <begin position="132"/>
        <end position="152"/>
    </location>
</feature>
<evidence type="ECO:0008006" key="5">
    <source>
        <dbReference type="Google" id="ProtNLM"/>
    </source>
</evidence>
<dbReference type="PANTHER" id="PTHR37305:SF1">
    <property type="entry name" value="MEMBRANE PROTEIN"/>
    <property type="match status" value="1"/>
</dbReference>
<feature type="transmembrane region" description="Helical" evidence="2">
    <location>
        <begin position="271"/>
        <end position="292"/>
    </location>
</feature>
<dbReference type="PANTHER" id="PTHR37305">
    <property type="entry name" value="INTEGRAL MEMBRANE PROTEIN-RELATED"/>
    <property type="match status" value="1"/>
</dbReference>
<feature type="compositionally biased region" description="Basic residues" evidence="1">
    <location>
        <begin position="8"/>
        <end position="18"/>
    </location>
</feature>
<protein>
    <recommendedName>
        <fullName evidence="5">ABC transporter permease</fullName>
    </recommendedName>
</protein>
<evidence type="ECO:0000256" key="2">
    <source>
        <dbReference type="SAM" id="Phobius"/>
    </source>
</evidence>
<feature type="transmembrane region" description="Helical" evidence="2">
    <location>
        <begin position="304"/>
        <end position="326"/>
    </location>
</feature>
<name>A0A2M9HF54_9BIFI</name>